<feature type="transmembrane region" description="Helical" evidence="2">
    <location>
        <begin position="258"/>
        <end position="276"/>
    </location>
</feature>
<evidence type="ECO:0000256" key="2">
    <source>
        <dbReference type="SAM" id="Phobius"/>
    </source>
</evidence>
<dbReference type="InterPro" id="IPR050879">
    <property type="entry name" value="Acyltransferase_3"/>
</dbReference>
<feature type="transmembrane region" description="Helical" evidence="2">
    <location>
        <begin position="42"/>
        <end position="62"/>
    </location>
</feature>
<dbReference type="PANTHER" id="PTHR23028">
    <property type="entry name" value="ACETYLTRANSFERASE"/>
    <property type="match status" value="1"/>
</dbReference>
<evidence type="ECO:0000313" key="5">
    <source>
        <dbReference type="EMBL" id="PCG10078.1"/>
    </source>
</evidence>
<feature type="region of interest" description="Disordered" evidence="1">
    <location>
        <begin position="657"/>
        <end position="687"/>
    </location>
</feature>
<protein>
    <submittedName>
        <fullName evidence="5">Acyltransferase</fullName>
    </submittedName>
</protein>
<dbReference type="Pfam" id="PF01757">
    <property type="entry name" value="Acyl_transf_3"/>
    <property type="match status" value="1"/>
</dbReference>
<feature type="transmembrane region" description="Helical" evidence="2">
    <location>
        <begin position="198"/>
        <end position="221"/>
    </location>
</feature>
<dbReference type="Proteomes" id="UP000218784">
    <property type="component" value="Unassembled WGS sequence"/>
</dbReference>
<evidence type="ECO:0000256" key="1">
    <source>
        <dbReference type="SAM" id="MobiDB-lite"/>
    </source>
</evidence>
<keyword evidence="5" id="KW-0012">Acyltransferase</keyword>
<feature type="transmembrane region" description="Helical" evidence="2">
    <location>
        <begin position="354"/>
        <end position="372"/>
    </location>
</feature>
<evidence type="ECO:0000313" key="6">
    <source>
        <dbReference type="Proteomes" id="UP000218784"/>
    </source>
</evidence>
<dbReference type="GO" id="GO:0009103">
    <property type="term" value="P:lipopolysaccharide biosynthetic process"/>
    <property type="evidence" value="ECO:0007669"/>
    <property type="project" value="TreeGrafter"/>
</dbReference>
<dbReference type="PANTHER" id="PTHR23028:SF53">
    <property type="entry name" value="ACYL_TRANSF_3 DOMAIN-CONTAINING PROTEIN"/>
    <property type="match status" value="1"/>
</dbReference>
<reference evidence="5 6" key="1">
    <citation type="submission" date="2017-09" db="EMBL/GenBank/DDBJ databases">
        <title>Sphingomonas ginsenosidimutans KACC 14949, whole genome shotgun sequence.</title>
        <authorList>
            <person name="Feng G."/>
            <person name="Zhu H."/>
        </authorList>
    </citation>
    <scope>NUCLEOTIDE SEQUENCE [LARGE SCALE GENOMIC DNA]</scope>
    <source>
        <strain evidence="5 6">KACC 14949</strain>
    </source>
</reference>
<dbReference type="GO" id="GO:0016020">
    <property type="term" value="C:membrane"/>
    <property type="evidence" value="ECO:0007669"/>
    <property type="project" value="TreeGrafter"/>
</dbReference>
<keyword evidence="2" id="KW-0472">Membrane</keyword>
<keyword evidence="2" id="KW-1133">Transmembrane helix</keyword>
<feature type="transmembrane region" description="Helical" evidence="2">
    <location>
        <begin position="20"/>
        <end position="36"/>
    </location>
</feature>
<comment type="caution">
    <text evidence="5">The sequence shown here is derived from an EMBL/GenBank/DDBJ whole genome shotgun (WGS) entry which is preliminary data.</text>
</comment>
<feature type="transmembrane region" description="Helical" evidence="2">
    <location>
        <begin position="173"/>
        <end position="192"/>
    </location>
</feature>
<feature type="transmembrane region" description="Helical" evidence="2">
    <location>
        <begin position="83"/>
        <end position="102"/>
    </location>
</feature>
<dbReference type="RefSeq" id="WP_096609599.1">
    <property type="nucleotide sequence ID" value="NZ_NWVD01000001.1"/>
</dbReference>
<keyword evidence="2" id="KW-0812">Transmembrane</keyword>
<feature type="transmembrane region" description="Helical" evidence="2">
    <location>
        <begin position="143"/>
        <end position="166"/>
    </location>
</feature>
<dbReference type="InterPro" id="IPR002656">
    <property type="entry name" value="Acyl_transf_3_dom"/>
</dbReference>
<proteinExistence type="predicted"/>
<sequence length="687" mass="73022">MTDARDHSRAAIAYRPDIDGLRAVAVASVVLFHLGIPGLPGGFTGVDIFFVISGYLIGGQIAREAGAGMFRFAGFYVRRVRRILPALIAMIALFLLFGLVALTPAELRELAKETVPALWGLSNLLFYTGGDYFAPAAERSPLLMTWSLGVEEQFYLLFPFVMLAAIRWCRGQVIAVVAFLSALSFAGSLLLIRIDPQAAFYLLPTRAWELGLGAILALAQMRGGPSSPALREAAGWGGVALLALALVAYQPAIAFPGWFAALPVLGATLQIAAGGSRANRWLLSSRPVVFVGRISYSLYLWHWPVIYVARVAGDGAAPVSPLWLIAITVLLATLSWRFVEQPLRHRVLPERQVLLRYLAVLLLLSGVAAALYRLEGWPARLPAIARAGALEAVAARHGACLAPYGATAPVGGAACTGALAHTDRPGLLLIGDSHADAIAPAIADAARGAGLTFGQMTKSSCLPLVDAARELPGRVRHRGECMAYQAAVFRWIAAHPQVRVIALAGYWSNGAEVIDAQGRRRSVTDTLAATIAALEVQGRHVVLIQDAPGFAINPYARVIGAALPVRRWLIGVATGHTAGPDDARAHPRTDDARAAIARIGAAPGRQLVDPARALCDPRGCRFADGGRLFYADDQHLTASGARAALLPGTTLAQRLSAWAAAAGPDAPRSTERTPRPARDDDGRKEHP</sequence>
<keyword evidence="6" id="KW-1185">Reference proteome</keyword>
<feature type="compositionally biased region" description="Basic and acidic residues" evidence="1">
    <location>
        <begin position="668"/>
        <end position="687"/>
    </location>
</feature>
<dbReference type="InterPro" id="IPR043968">
    <property type="entry name" value="SGNH"/>
</dbReference>
<feature type="transmembrane region" description="Helical" evidence="2">
    <location>
        <begin position="233"/>
        <end position="252"/>
    </location>
</feature>
<gene>
    <name evidence="5" type="ORF">COA17_01015</name>
</gene>
<dbReference type="EMBL" id="NWVD01000001">
    <property type="protein sequence ID" value="PCG10078.1"/>
    <property type="molecule type" value="Genomic_DNA"/>
</dbReference>
<feature type="transmembrane region" description="Helical" evidence="2">
    <location>
        <begin position="315"/>
        <end position="334"/>
    </location>
</feature>
<feature type="domain" description="SGNH" evidence="4">
    <location>
        <begin position="413"/>
        <end position="643"/>
    </location>
</feature>
<feature type="transmembrane region" description="Helical" evidence="2">
    <location>
        <begin position="288"/>
        <end position="309"/>
    </location>
</feature>
<accession>A0A2A4I2D4</accession>
<organism evidence="5 6">
    <name type="scientific">Sphingomonas ginsenosidimutans</name>
    <dbReference type="NCBI Taxonomy" id="862134"/>
    <lineage>
        <taxon>Bacteria</taxon>
        <taxon>Pseudomonadati</taxon>
        <taxon>Pseudomonadota</taxon>
        <taxon>Alphaproteobacteria</taxon>
        <taxon>Sphingomonadales</taxon>
        <taxon>Sphingomonadaceae</taxon>
        <taxon>Sphingomonas</taxon>
    </lineage>
</organism>
<name>A0A2A4I2D4_9SPHN</name>
<dbReference type="Pfam" id="PF19040">
    <property type="entry name" value="SGNH"/>
    <property type="match status" value="1"/>
</dbReference>
<keyword evidence="5" id="KW-0808">Transferase</keyword>
<evidence type="ECO:0000259" key="3">
    <source>
        <dbReference type="Pfam" id="PF01757"/>
    </source>
</evidence>
<dbReference type="GO" id="GO:0016747">
    <property type="term" value="F:acyltransferase activity, transferring groups other than amino-acyl groups"/>
    <property type="evidence" value="ECO:0007669"/>
    <property type="project" value="InterPro"/>
</dbReference>
<evidence type="ECO:0000259" key="4">
    <source>
        <dbReference type="Pfam" id="PF19040"/>
    </source>
</evidence>
<feature type="domain" description="Acyltransferase 3" evidence="3">
    <location>
        <begin position="17"/>
        <end position="335"/>
    </location>
</feature>
<dbReference type="AlphaFoldDB" id="A0A2A4I2D4"/>